<dbReference type="GO" id="GO:0015934">
    <property type="term" value="C:large ribosomal subunit"/>
    <property type="evidence" value="ECO:0007669"/>
    <property type="project" value="InterPro"/>
</dbReference>
<protein>
    <recommendedName>
        <fullName evidence="5 6">Large ribosomal subunit protein bL32c</fullName>
    </recommendedName>
</protein>
<dbReference type="InterPro" id="IPR044958">
    <property type="entry name" value="Ribosomal_bL32_plant/cyanobact"/>
</dbReference>
<dbReference type="EMBL" id="MH173076">
    <property type="protein sequence ID" value="AYW15360.1"/>
    <property type="molecule type" value="Genomic_DNA"/>
</dbReference>
<organism evidence="7">
    <name type="scientific">Tryonia myriophylla</name>
    <dbReference type="NCBI Taxonomy" id="170584"/>
    <lineage>
        <taxon>Eukaryota</taxon>
        <taxon>Viridiplantae</taxon>
        <taxon>Streptophyta</taxon>
        <taxon>Embryophyta</taxon>
        <taxon>Tracheophyta</taxon>
        <taxon>Polypodiopsida</taxon>
        <taxon>Polypodiidae</taxon>
        <taxon>Polypodiales</taxon>
        <taxon>Pteridineae</taxon>
        <taxon>Pteridaceae</taxon>
        <taxon>Pteridoideae</taxon>
        <taxon>Tryonia</taxon>
    </lineage>
</organism>
<geneLocation type="chloroplast" evidence="7"/>
<dbReference type="HAMAP" id="MF_00340">
    <property type="entry name" value="Ribosomal_bL32"/>
    <property type="match status" value="1"/>
</dbReference>
<dbReference type="PANTHER" id="PTHR36083">
    <property type="entry name" value="50S RIBOSOMAL PROTEIN L32, CHLOROPLASTIC"/>
    <property type="match status" value="1"/>
</dbReference>
<evidence type="ECO:0000256" key="2">
    <source>
        <dbReference type="ARBA" id="ARBA00008560"/>
    </source>
</evidence>
<evidence type="ECO:0000256" key="4">
    <source>
        <dbReference type="ARBA" id="ARBA00023274"/>
    </source>
</evidence>
<sequence>MAVPKKRTSGSKRKIRNYVWKTKSVKKASRAFSLAQSVLSGRSKSFYYGTETKSLQKDQQQLCDSCRVVWRVTDL</sequence>
<keyword evidence="7" id="KW-0934">Plastid</keyword>
<proteinExistence type="inferred from homology"/>
<keyword evidence="4 6" id="KW-0687">Ribonucleoprotein</keyword>
<evidence type="ECO:0000313" key="7">
    <source>
        <dbReference type="EMBL" id="AYW15360.1"/>
    </source>
</evidence>
<dbReference type="GO" id="GO:0003735">
    <property type="term" value="F:structural constituent of ribosome"/>
    <property type="evidence" value="ECO:0007669"/>
    <property type="project" value="InterPro"/>
</dbReference>
<dbReference type="GeneID" id="38746149"/>
<comment type="similarity">
    <text evidence="2 6">Belongs to the bacterial ribosomal protein bL32 family.</text>
</comment>
<dbReference type="AlphaFoldDB" id="A0A3G5CR74"/>
<dbReference type="InterPro" id="IPR002677">
    <property type="entry name" value="Ribosomal_bL32"/>
</dbReference>
<dbReference type="GO" id="GO:0009507">
    <property type="term" value="C:chloroplast"/>
    <property type="evidence" value="ECO:0007669"/>
    <property type="project" value="UniProtKB-SubCell"/>
</dbReference>
<dbReference type="GO" id="GO:0006412">
    <property type="term" value="P:translation"/>
    <property type="evidence" value="ECO:0007669"/>
    <property type="project" value="UniProtKB-UniRule"/>
</dbReference>
<accession>A0A3G5CR74</accession>
<reference evidence="7" key="1">
    <citation type="journal article" date="2018" name="Genome Biol. Evol.">
        <title>Mobile Elements Shape Plastome Evolution in Ferns.</title>
        <authorList>
            <person name="Robison T.A."/>
            <person name="Grusz A.L."/>
            <person name="Wolf P.G."/>
            <person name="Mower J.P."/>
            <person name="Fauskee B.D."/>
            <person name="Sosa K."/>
            <person name="Schuettpelz E.L."/>
        </authorList>
    </citation>
    <scope>NUCLEOTIDE SEQUENCE</scope>
</reference>
<dbReference type="Pfam" id="PF01783">
    <property type="entry name" value="Ribosomal_L32p"/>
    <property type="match status" value="1"/>
</dbReference>
<keyword evidence="7" id="KW-0150">Chloroplast</keyword>
<dbReference type="RefSeq" id="YP_009548539.1">
    <property type="nucleotide sequence ID" value="NC_040208.1"/>
</dbReference>
<evidence type="ECO:0000256" key="6">
    <source>
        <dbReference type="HAMAP-Rule" id="MF_00340"/>
    </source>
</evidence>
<evidence type="ECO:0000256" key="1">
    <source>
        <dbReference type="ARBA" id="ARBA00004229"/>
    </source>
</evidence>
<evidence type="ECO:0000256" key="3">
    <source>
        <dbReference type="ARBA" id="ARBA00022980"/>
    </source>
</evidence>
<comment type="subcellular location">
    <subcellularLocation>
        <location evidence="1 6">Plastid</location>
        <location evidence="1 6">Chloroplast</location>
    </subcellularLocation>
</comment>
<gene>
    <name evidence="6 7" type="primary">rpl32</name>
</gene>
<name>A0A3G5CR74_9MONI</name>
<evidence type="ECO:0000256" key="5">
    <source>
        <dbReference type="ARBA" id="ARBA00035280"/>
    </source>
</evidence>
<dbReference type="PANTHER" id="PTHR36083:SF1">
    <property type="entry name" value="LARGE RIBOSOMAL SUBUNIT PROTEIN BL32C"/>
    <property type="match status" value="1"/>
</dbReference>
<keyword evidence="3 6" id="KW-0689">Ribosomal protein</keyword>